<keyword evidence="1" id="KW-0539">Nucleus</keyword>
<dbReference type="Gene3D" id="4.10.240.10">
    <property type="entry name" value="Zn(2)-C6 fungal-type DNA-binding domain"/>
    <property type="match status" value="1"/>
</dbReference>
<dbReference type="Pfam" id="PF00172">
    <property type="entry name" value="Zn_clus"/>
    <property type="match status" value="1"/>
</dbReference>
<reference evidence="3 4" key="1">
    <citation type="submission" date="2019-06" db="EMBL/GenBank/DDBJ databases">
        <authorList>
            <person name="Broberg M."/>
        </authorList>
    </citation>
    <scope>NUCLEOTIDE SEQUENCE [LARGE SCALE GENOMIC DNA]</scope>
</reference>
<comment type="caution">
    <text evidence="3">The sequence shown here is derived from an EMBL/GenBank/DDBJ whole genome shotgun (WGS) entry which is preliminary data.</text>
</comment>
<name>A0ABY6U8M5_BIOOC</name>
<dbReference type="SUPFAM" id="SSF57701">
    <property type="entry name" value="Zn2/Cys6 DNA-binding domain"/>
    <property type="match status" value="1"/>
</dbReference>
<dbReference type="InterPro" id="IPR001138">
    <property type="entry name" value="Zn2Cys6_DnaBD"/>
</dbReference>
<dbReference type="Proteomes" id="UP000766486">
    <property type="component" value="Unassembled WGS sequence"/>
</dbReference>
<evidence type="ECO:0000259" key="2">
    <source>
        <dbReference type="PROSITE" id="PS50048"/>
    </source>
</evidence>
<feature type="domain" description="Zn(2)-C6 fungal-type" evidence="2">
    <location>
        <begin position="9"/>
        <end position="37"/>
    </location>
</feature>
<evidence type="ECO:0000313" key="3">
    <source>
        <dbReference type="EMBL" id="VUC27431.1"/>
    </source>
</evidence>
<dbReference type="PROSITE" id="PS50048">
    <property type="entry name" value="ZN2_CY6_FUNGAL_2"/>
    <property type="match status" value="1"/>
</dbReference>
<dbReference type="PANTHER" id="PTHR38791">
    <property type="entry name" value="ZN(II)2CYS6 TRANSCRIPTION FACTOR (EUROFUNG)-RELATED-RELATED"/>
    <property type="match status" value="1"/>
</dbReference>
<evidence type="ECO:0000313" key="4">
    <source>
        <dbReference type="Proteomes" id="UP000766486"/>
    </source>
</evidence>
<dbReference type="PROSITE" id="PS00463">
    <property type="entry name" value="ZN2_CY6_FUNGAL_1"/>
    <property type="match status" value="1"/>
</dbReference>
<sequence length="579" mass="64925">MVNHGRSIGCKTCKQRRVRCDGAKPLCRECSRVGYRCQGYTEEPLRLRFQVPEIKNKGKRQQSIRIRTKRHLVPVKSTPSTPCPLKQRLLSVTEHVKTAAVSTFLAHVAVLGRDFESTRGLLEVLVPTLAVESPGSPLPLALNVAALQFWSMAHGSAASSPVEILSEANACLRSAIQDPVQRSREGTILAALLLQRYERLSATWNSHKPSGLHRNGALALLRQQQLDGIKSDNHGYLISQVLHIEVSACIRKKEPFPIAEITCMDNPAILPANPSTMLDTIGVSVANHQHKFSLFLSGDPASTASTSSIVQWLESIRHAEAQLQQWPHTVPSHWHPRSVKTYKNMDNTMDTFRGVSDVYPNIQIAAIWNVWRVYRVLLLRIRLRLLAEFPDLIVPSSDVELTPSKTPLMEPTDHDECQNPIQGLVDSICNSVPFHLGNLLKPIALSDLGDSNIQFPSYHDLDPTDFHYVKYLGSKYFMSRDDHRRHAIVQGSWQMLHTLIHLVDVFADESASGSLVGFLRKGQVYWIRQQFLRVLKLLRLQHVGSSDHKTPHHTAGALADYDPTNVEIIATRVREALAR</sequence>
<dbReference type="CDD" id="cd00067">
    <property type="entry name" value="GAL4"/>
    <property type="match status" value="1"/>
</dbReference>
<proteinExistence type="predicted"/>
<evidence type="ECO:0000256" key="1">
    <source>
        <dbReference type="ARBA" id="ARBA00023242"/>
    </source>
</evidence>
<dbReference type="InterPro" id="IPR053175">
    <property type="entry name" value="DHMBA_Reg_Transcription_Factor"/>
</dbReference>
<dbReference type="SMART" id="SM00066">
    <property type="entry name" value="GAL4"/>
    <property type="match status" value="1"/>
</dbReference>
<organism evidence="3 4">
    <name type="scientific">Bionectria ochroleuca</name>
    <name type="common">Gliocladium roseum</name>
    <dbReference type="NCBI Taxonomy" id="29856"/>
    <lineage>
        <taxon>Eukaryota</taxon>
        <taxon>Fungi</taxon>
        <taxon>Dikarya</taxon>
        <taxon>Ascomycota</taxon>
        <taxon>Pezizomycotina</taxon>
        <taxon>Sordariomycetes</taxon>
        <taxon>Hypocreomycetidae</taxon>
        <taxon>Hypocreales</taxon>
        <taxon>Bionectriaceae</taxon>
        <taxon>Clonostachys</taxon>
    </lineage>
</organism>
<dbReference type="PANTHER" id="PTHR38791:SF13">
    <property type="entry name" value="ZN(2)-C6 FUNGAL-TYPE DOMAIN-CONTAINING PROTEIN"/>
    <property type="match status" value="1"/>
</dbReference>
<dbReference type="EMBL" id="CABFNS010000767">
    <property type="protein sequence ID" value="VUC27431.1"/>
    <property type="molecule type" value="Genomic_DNA"/>
</dbReference>
<gene>
    <name evidence="3" type="ORF">CLO192961_LOCUS208546</name>
</gene>
<protein>
    <recommendedName>
        <fullName evidence="2">Zn(2)-C6 fungal-type domain-containing protein</fullName>
    </recommendedName>
</protein>
<accession>A0ABY6U8M5</accession>
<dbReference type="InterPro" id="IPR036864">
    <property type="entry name" value="Zn2-C6_fun-type_DNA-bd_sf"/>
</dbReference>
<keyword evidence="4" id="KW-1185">Reference proteome</keyword>